<dbReference type="Pfam" id="PF12646">
    <property type="entry name" value="DUF3783"/>
    <property type="match status" value="1"/>
</dbReference>
<reference evidence="2" key="1">
    <citation type="submission" date="2016-11" db="EMBL/GenBank/DDBJ databases">
        <authorList>
            <person name="Varghese N."/>
            <person name="Submissions S."/>
        </authorList>
    </citation>
    <scope>NUCLEOTIDE SEQUENCE [LARGE SCALE GENOMIC DNA]</scope>
    <source>
        <strain evidence="2">DSM 2635</strain>
    </source>
</reference>
<sequence>MSFENMKETKFKNTHDRSCAIIVNFNKKEQLLVKNICNLFGLKDLIVLDYKNSNNVVRDILDGNKEDISEDGLRNKAILFNNLHHTMINSLLQNLKKVKIKNVLSAVVTETSVDWTIDNILKNLIEERQAIKNGETIDHKK</sequence>
<dbReference type="STRING" id="1121321.SAMN04488530_101139"/>
<dbReference type="RefSeq" id="WP_073123241.1">
    <property type="nucleotide sequence ID" value="NZ_BAABCH010000027.1"/>
</dbReference>
<keyword evidence="2" id="KW-1185">Reference proteome</keyword>
<name>A0A1M5JGX9_9FIRM</name>
<organism evidence="1 2">
    <name type="scientific">Asaccharospora irregularis DSM 2635</name>
    <dbReference type="NCBI Taxonomy" id="1121321"/>
    <lineage>
        <taxon>Bacteria</taxon>
        <taxon>Bacillati</taxon>
        <taxon>Bacillota</taxon>
        <taxon>Clostridia</taxon>
        <taxon>Peptostreptococcales</taxon>
        <taxon>Peptostreptococcaceae</taxon>
        <taxon>Asaccharospora</taxon>
    </lineage>
</organism>
<protein>
    <recommendedName>
        <fullName evidence="3">DUF3783 domain-containing protein</fullName>
    </recommendedName>
</protein>
<accession>A0A1M5JGX9</accession>
<evidence type="ECO:0000313" key="2">
    <source>
        <dbReference type="Proteomes" id="UP000243255"/>
    </source>
</evidence>
<dbReference type="InterPro" id="IPR016621">
    <property type="entry name" value="UCP014543"/>
</dbReference>
<dbReference type="EMBL" id="FQWX01000001">
    <property type="protein sequence ID" value="SHG39768.1"/>
    <property type="molecule type" value="Genomic_DNA"/>
</dbReference>
<dbReference type="Proteomes" id="UP000243255">
    <property type="component" value="Unassembled WGS sequence"/>
</dbReference>
<evidence type="ECO:0000313" key="1">
    <source>
        <dbReference type="EMBL" id="SHG39768.1"/>
    </source>
</evidence>
<gene>
    <name evidence="1" type="ORF">SAMN04488530_101139</name>
</gene>
<dbReference type="OrthoDB" id="1754647at2"/>
<evidence type="ECO:0008006" key="3">
    <source>
        <dbReference type="Google" id="ProtNLM"/>
    </source>
</evidence>
<proteinExistence type="predicted"/>
<dbReference type="AlphaFoldDB" id="A0A1M5JGX9"/>